<keyword evidence="2" id="KW-1185">Reference proteome</keyword>
<dbReference type="HOGENOM" id="CLU_003627_0_0_5"/>
<name>M9RJ92_9RHOB</name>
<evidence type="ECO:0000313" key="2">
    <source>
        <dbReference type="Proteomes" id="UP000004688"/>
    </source>
</evidence>
<evidence type="ECO:0000313" key="1">
    <source>
        <dbReference type="EMBL" id="AGI72664.1"/>
    </source>
</evidence>
<sequence>MRENYWIIDLFEFLKINGFEKGQRESFEELVCVLAKREKLSGDVYYQRVEGAGGDGGVEALWISEDGAKTGYQAKFFSSLGSSQWSQIDESVKRALEVHPELKRYVVAIPINLTHKRWYFGYGQSAWEKWQARVAKWTNWASVKGLEVVFEPWTASDLNELLLREENHGLVQHWFGEQVLGVGWFNNAFNTSRSLLDDRYSPSEHVNTSLEKLFDALVRGPSTMAEVRGCYHELSKKRFPSIDFKKIAQQPSKKDLQIAEQAWSDLVATETSFSSNYWDEWHTEAVKKALDVYREALRPLEATLTRARQADDADAKRKDISDINSSLSGTLDAIYRLRSLLRSKNLQAERARFAIVTGPAGAGKSHLLAHIADQRLSNEEPTVLLVGQSFSEAEIWGQIGAFLDIAERTSGEILGLLSAAAERQGKRALVLIDAINEGVGANYWRDRISGLLAQAKDYPDLAFVFSCREEYLKFAFPKAVLEAATVFRVRGFETLEEMEAATVSYLDAKGISRPNTPWLSPEFRNPLFLKSTSEALQAKGEIEFPKGLHGISQVMAFYLDSLSLRTGVEGVDHDLLATAIKRALKAIAAKMVESGNDFVDLDSADHITNENFSQLPSPQRATWLSVLTRSSILRRDPPPFEKEGDPLNPKQDRIRFAFQRFQDHLMAQAVVGQLNADSLTEALEVDGELAFLFFDQDIKQGFSYSYAGLLGALSTIYPERFGIEFADTLPEGADHWSRDHILQEAFETSCKWRQLDSFTDRSLELLNAAEEHWVDDLALLVEVSMTIDHPWNATFLHKWLIDQPMPERDSYWTNWVNWAEAEQGNQIDRLVSWSNGAAKTDIRHLELAGLVLCWMLTSSRRTTRDLASKALTSIFLRQSTVFQFVLDKLADCDDPYLIERLYSSAFGACCMDQSAERLSSYSSAVWKAVFKDCEPPVALLTRDYALGIVELAEKRNALSTDVDLDACKPPFGASPPELEIAVDDLKAIAEERGSEEILRSAHDEWGDFGKYTIPGRVRPFLAARLDGPAPISKDQVKDLFVLEVVTPFPEREAALGVFEKQRINPALWMIRFLGGEEDGESEAELEGETLKKELLEARQAFEGLLSDTEKKRFSREFLREGLDHSQFECVDVQKCRLWITRRAYELGWTKELFPNDGQGTYGSRHENDLERIGKKYQWIALDEIAARLSDNFWHLNEWPETPVRYRYTHQNYYRDIEPTILPTNSRFVTTSGGDEDWMIEPIVRLPEVSEADLKAWPFEEDPTEGLEGKLVRSDSDGARWRVLYEFNCERQRYANPSPGHGARYEEFRFIYCVFVKNGDAEKFISELDECRSLDVSDFNPREVIDGPFLLEAFWRDTWTSEKFSEVIRGSSESYRYSNPVARYYWESHMDKTLPDGFGVYVPQRWLAEDLGIRLESNGVRGWIDNDGHELIKALKPVEDKSAVLIREGALLDYCKREGVTPIWLLIAERNTWPSGNNDQSCWRRSEGAWWETAKRWDSISWNNDTKR</sequence>
<gene>
    <name evidence="1" type="ORF">OA238_c26180</name>
</gene>
<dbReference type="EMBL" id="CP003742">
    <property type="protein sequence ID" value="AGI72664.1"/>
    <property type="molecule type" value="Genomic_DNA"/>
</dbReference>
<dbReference type="KEGG" id="oar:OA238_c26180"/>
<accession>M9RJ92</accession>
<protein>
    <submittedName>
        <fullName evidence="1">Uncharacterized protein</fullName>
    </submittedName>
</protein>
<organism evidence="1 2">
    <name type="scientific">Octadecabacter arcticus 238</name>
    <dbReference type="NCBI Taxonomy" id="391616"/>
    <lineage>
        <taxon>Bacteria</taxon>
        <taxon>Pseudomonadati</taxon>
        <taxon>Pseudomonadota</taxon>
        <taxon>Alphaproteobacteria</taxon>
        <taxon>Rhodobacterales</taxon>
        <taxon>Roseobacteraceae</taxon>
        <taxon>Octadecabacter</taxon>
    </lineage>
</organism>
<dbReference type="Proteomes" id="UP000004688">
    <property type="component" value="Chromosome"/>
</dbReference>
<reference evidence="1 2" key="1">
    <citation type="journal article" date="2013" name="PLoS ONE">
        <title>Poles Apart: Arctic and Antarctic Octadecabacter strains Share High Genome Plasticity and a New Type of Xanthorhodopsin.</title>
        <authorList>
            <person name="Vollmers J."/>
            <person name="Voget S."/>
            <person name="Dietrich S."/>
            <person name="Gollnow K."/>
            <person name="Smits M."/>
            <person name="Meyer K."/>
            <person name="Brinkhoff T."/>
            <person name="Simon M."/>
            <person name="Daniel R."/>
        </authorList>
    </citation>
    <scope>NUCLEOTIDE SEQUENCE [LARGE SCALE GENOMIC DNA]</scope>
    <source>
        <strain evidence="1 2">238</strain>
    </source>
</reference>
<dbReference type="STRING" id="391616.OA238_c26180"/>
<dbReference type="SUPFAM" id="SSF52540">
    <property type="entry name" value="P-loop containing nucleoside triphosphate hydrolases"/>
    <property type="match status" value="1"/>
</dbReference>
<proteinExistence type="predicted"/>
<dbReference type="InterPro" id="IPR027417">
    <property type="entry name" value="P-loop_NTPase"/>
</dbReference>
<dbReference type="eggNOG" id="COG5635">
    <property type="taxonomic scope" value="Bacteria"/>
</dbReference>